<gene>
    <name evidence="12" type="primary">tmk</name>
    <name evidence="14" type="ORF">CAL24_12015</name>
</gene>
<protein>
    <recommendedName>
        <fullName evidence="3 12">Thymidylate kinase</fullName>
        <ecNumber evidence="2 12">2.7.4.9</ecNumber>
    </recommendedName>
    <alternativeName>
        <fullName evidence="9 12">dTMP kinase</fullName>
    </alternativeName>
</protein>
<dbReference type="EMBL" id="NEVT01000006">
    <property type="protein sequence ID" value="OZI75915.1"/>
    <property type="molecule type" value="Genomic_DNA"/>
</dbReference>
<dbReference type="GO" id="GO:0006233">
    <property type="term" value="P:dTDP biosynthetic process"/>
    <property type="evidence" value="ECO:0007669"/>
    <property type="project" value="InterPro"/>
</dbReference>
<dbReference type="Gene3D" id="3.40.50.300">
    <property type="entry name" value="P-loop containing nucleotide triphosphate hydrolases"/>
    <property type="match status" value="1"/>
</dbReference>
<sequence>MTARGRFITLEGVDGAGKSTHAAWIADTLRAMGFTVVATREPGGTPLGEALRTLVLSESMTLDTETLLMFAARCEHLSQVIEPALARGDWVVCDRYTDATYAYQGGGRQLGAERVATLEQWLRPALQPDRTWLFDVPLELARARLADARQPDRFEREEAAFFERTRAAYHARAAAHPQRIRIVDSSRPMEQVRAQLDAELRALAGGAA</sequence>
<feature type="binding site" evidence="12">
    <location>
        <begin position="12"/>
        <end position="19"/>
    </location>
    <ligand>
        <name>ATP</name>
        <dbReference type="ChEBI" id="CHEBI:30616"/>
    </ligand>
</feature>
<dbReference type="RefSeq" id="WP_028355992.1">
    <property type="nucleotide sequence ID" value="NZ_NEVT01000006.1"/>
</dbReference>
<evidence type="ECO:0000256" key="3">
    <source>
        <dbReference type="ARBA" id="ARBA00017144"/>
    </source>
</evidence>
<keyword evidence="4 12" id="KW-0808">Transferase</keyword>
<evidence type="ECO:0000256" key="8">
    <source>
        <dbReference type="ARBA" id="ARBA00022840"/>
    </source>
</evidence>
<dbReference type="NCBIfam" id="TIGR00041">
    <property type="entry name" value="DTMP_kinase"/>
    <property type="match status" value="1"/>
</dbReference>
<evidence type="ECO:0000256" key="4">
    <source>
        <dbReference type="ARBA" id="ARBA00022679"/>
    </source>
</evidence>
<dbReference type="GO" id="GO:0004798">
    <property type="term" value="F:dTMP kinase activity"/>
    <property type="evidence" value="ECO:0007669"/>
    <property type="project" value="UniProtKB-UniRule"/>
</dbReference>
<dbReference type="Pfam" id="PF02223">
    <property type="entry name" value="Thymidylate_kin"/>
    <property type="match status" value="1"/>
</dbReference>
<feature type="domain" description="Thymidylate kinase-like" evidence="13">
    <location>
        <begin position="10"/>
        <end position="195"/>
    </location>
</feature>
<keyword evidence="8 12" id="KW-0067">ATP-binding</keyword>
<dbReference type="InterPro" id="IPR027417">
    <property type="entry name" value="P-loop_NTPase"/>
</dbReference>
<dbReference type="CDD" id="cd01672">
    <property type="entry name" value="TMPK"/>
    <property type="match status" value="1"/>
</dbReference>
<evidence type="ECO:0000313" key="15">
    <source>
        <dbReference type="Proteomes" id="UP000215633"/>
    </source>
</evidence>
<dbReference type="GO" id="GO:0005829">
    <property type="term" value="C:cytosol"/>
    <property type="evidence" value="ECO:0007669"/>
    <property type="project" value="TreeGrafter"/>
</dbReference>
<evidence type="ECO:0000259" key="13">
    <source>
        <dbReference type="Pfam" id="PF02223"/>
    </source>
</evidence>
<evidence type="ECO:0000256" key="12">
    <source>
        <dbReference type="HAMAP-Rule" id="MF_00165"/>
    </source>
</evidence>
<evidence type="ECO:0000256" key="11">
    <source>
        <dbReference type="ARBA" id="ARBA00057735"/>
    </source>
</evidence>
<dbReference type="HAMAP" id="MF_00165">
    <property type="entry name" value="Thymidylate_kinase"/>
    <property type="match status" value="1"/>
</dbReference>
<dbReference type="AlphaFoldDB" id="A0A261VP86"/>
<evidence type="ECO:0000313" key="14">
    <source>
        <dbReference type="EMBL" id="OZI75915.1"/>
    </source>
</evidence>
<comment type="function">
    <text evidence="11 12">Phosphorylation of dTMP to form dTDP in both de novo and salvage pathways of dTTP synthesis.</text>
</comment>
<evidence type="ECO:0000256" key="9">
    <source>
        <dbReference type="ARBA" id="ARBA00029962"/>
    </source>
</evidence>
<keyword evidence="6 12" id="KW-0547">Nucleotide-binding</keyword>
<dbReference type="InterPro" id="IPR039430">
    <property type="entry name" value="Thymidylate_kin-like_dom"/>
</dbReference>
<dbReference type="EC" id="2.7.4.9" evidence="2 12"/>
<comment type="caution">
    <text evidence="14">The sequence shown here is derived from an EMBL/GenBank/DDBJ whole genome shotgun (WGS) entry which is preliminary data.</text>
</comment>
<evidence type="ECO:0000256" key="2">
    <source>
        <dbReference type="ARBA" id="ARBA00012980"/>
    </source>
</evidence>
<dbReference type="GO" id="GO:0005524">
    <property type="term" value="F:ATP binding"/>
    <property type="evidence" value="ECO:0007669"/>
    <property type="project" value="UniProtKB-UniRule"/>
</dbReference>
<accession>A0A261VP86</accession>
<dbReference type="Proteomes" id="UP000215633">
    <property type="component" value="Unassembled WGS sequence"/>
</dbReference>
<keyword evidence="7 12" id="KW-0418">Kinase</keyword>
<comment type="similarity">
    <text evidence="1 12">Belongs to the thymidylate kinase family.</text>
</comment>
<comment type="catalytic activity">
    <reaction evidence="10 12">
        <text>dTMP + ATP = dTDP + ADP</text>
        <dbReference type="Rhea" id="RHEA:13517"/>
        <dbReference type="ChEBI" id="CHEBI:30616"/>
        <dbReference type="ChEBI" id="CHEBI:58369"/>
        <dbReference type="ChEBI" id="CHEBI:63528"/>
        <dbReference type="ChEBI" id="CHEBI:456216"/>
        <dbReference type="EC" id="2.7.4.9"/>
    </reaction>
</comment>
<evidence type="ECO:0000256" key="6">
    <source>
        <dbReference type="ARBA" id="ARBA00022741"/>
    </source>
</evidence>
<proteinExistence type="inferred from homology"/>
<keyword evidence="5 12" id="KW-0545">Nucleotide biosynthesis</keyword>
<evidence type="ECO:0000256" key="5">
    <source>
        <dbReference type="ARBA" id="ARBA00022727"/>
    </source>
</evidence>
<reference evidence="15" key="1">
    <citation type="submission" date="2017-05" db="EMBL/GenBank/DDBJ databases">
        <title>Complete and WGS of Bordetella genogroups.</title>
        <authorList>
            <person name="Spilker T."/>
            <person name="Lipuma J."/>
        </authorList>
    </citation>
    <scope>NUCLEOTIDE SEQUENCE [LARGE SCALE GENOMIC DNA]</scope>
    <source>
        <strain evidence="15">AU8256</strain>
    </source>
</reference>
<dbReference type="PANTHER" id="PTHR10344">
    <property type="entry name" value="THYMIDYLATE KINASE"/>
    <property type="match status" value="1"/>
</dbReference>
<organism evidence="14 15">
    <name type="scientific">Bordetella genomosp. 2</name>
    <dbReference type="NCBI Taxonomy" id="1983456"/>
    <lineage>
        <taxon>Bacteria</taxon>
        <taxon>Pseudomonadati</taxon>
        <taxon>Pseudomonadota</taxon>
        <taxon>Betaproteobacteria</taxon>
        <taxon>Burkholderiales</taxon>
        <taxon>Alcaligenaceae</taxon>
        <taxon>Bordetella</taxon>
    </lineage>
</organism>
<keyword evidence="15" id="KW-1185">Reference proteome</keyword>
<evidence type="ECO:0000256" key="1">
    <source>
        <dbReference type="ARBA" id="ARBA00009776"/>
    </source>
</evidence>
<dbReference type="FunFam" id="3.40.50.300:FF:000225">
    <property type="entry name" value="Thymidylate kinase"/>
    <property type="match status" value="1"/>
</dbReference>
<name>A0A261VP86_9BORD</name>
<dbReference type="InterPro" id="IPR018094">
    <property type="entry name" value="Thymidylate_kinase"/>
</dbReference>
<dbReference type="SUPFAM" id="SSF52540">
    <property type="entry name" value="P-loop containing nucleoside triphosphate hydrolases"/>
    <property type="match status" value="1"/>
</dbReference>
<dbReference type="GO" id="GO:0006235">
    <property type="term" value="P:dTTP biosynthetic process"/>
    <property type="evidence" value="ECO:0007669"/>
    <property type="project" value="UniProtKB-UniRule"/>
</dbReference>
<dbReference type="PANTHER" id="PTHR10344:SF4">
    <property type="entry name" value="UMP-CMP KINASE 2, MITOCHONDRIAL"/>
    <property type="match status" value="1"/>
</dbReference>
<evidence type="ECO:0000256" key="7">
    <source>
        <dbReference type="ARBA" id="ARBA00022777"/>
    </source>
</evidence>
<dbReference type="GO" id="GO:0006227">
    <property type="term" value="P:dUDP biosynthetic process"/>
    <property type="evidence" value="ECO:0007669"/>
    <property type="project" value="TreeGrafter"/>
</dbReference>
<evidence type="ECO:0000256" key="10">
    <source>
        <dbReference type="ARBA" id="ARBA00048743"/>
    </source>
</evidence>